<reference evidence="2 3" key="1">
    <citation type="journal article" date="2004" name="Nature">
        <title>Genome sequence of the ultrasmall unicellular red alga Cyanidioschyzon merolae 10D.</title>
        <authorList>
            <person name="Matsuzaki M."/>
            <person name="Misumi O."/>
            <person name="Shin-i T."/>
            <person name="Maruyama S."/>
            <person name="Takahara M."/>
            <person name="Miyagishima S."/>
            <person name="Mori T."/>
            <person name="Nishida K."/>
            <person name="Yagisawa F."/>
            <person name="Nishida K."/>
            <person name="Yoshida Y."/>
            <person name="Nishimura Y."/>
            <person name="Nakao S."/>
            <person name="Kobayashi T."/>
            <person name="Momoyama Y."/>
            <person name="Higashiyama T."/>
            <person name="Minoda A."/>
            <person name="Sano M."/>
            <person name="Nomoto H."/>
            <person name="Oishi K."/>
            <person name="Hayashi H."/>
            <person name="Ohta F."/>
            <person name="Nishizaka S."/>
            <person name="Haga S."/>
            <person name="Miura S."/>
            <person name="Morishita T."/>
            <person name="Kabeya Y."/>
            <person name="Terasawa K."/>
            <person name="Suzuki Y."/>
            <person name="Ishii Y."/>
            <person name="Asakawa S."/>
            <person name="Takano H."/>
            <person name="Ohta N."/>
            <person name="Kuroiwa H."/>
            <person name="Tanaka K."/>
            <person name="Shimizu N."/>
            <person name="Sugano S."/>
            <person name="Sato N."/>
            <person name="Nozaki H."/>
            <person name="Ogasawara N."/>
            <person name="Kohara Y."/>
            <person name="Kuroiwa T."/>
        </authorList>
    </citation>
    <scope>NUCLEOTIDE SEQUENCE [LARGE SCALE GENOMIC DNA]</scope>
    <source>
        <strain evidence="2 3">10D</strain>
    </source>
</reference>
<evidence type="ECO:0000313" key="2">
    <source>
        <dbReference type="EMBL" id="BAM81573.1"/>
    </source>
</evidence>
<organism evidence="2 3">
    <name type="scientific">Cyanidioschyzon merolae (strain NIES-3377 / 10D)</name>
    <name type="common">Unicellular red alga</name>
    <dbReference type="NCBI Taxonomy" id="280699"/>
    <lineage>
        <taxon>Eukaryota</taxon>
        <taxon>Rhodophyta</taxon>
        <taxon>Bangiophyceae</taxon>
        <taxon>Cyanidiales</taxon>
        <taxon>Cyanidiaceae</taxon>
        <taxon>Cyanidioschyzon</taxon>
    </lineage>
</organism>
<name>M1VJP2_CYAM1</name>
<dbReference type="Gramene" id="CMO223CT">
    <property type="protein sequence ID" value="CMO223CT"/>
    <property type="gene ID" value="CMO223C"/>
</dbReference>
<protein>
    <submittedName>
        <fullName evidence="2">Uncharacterized protein</fullName>
    </submittedName>
</protein>
<sequence length="400" mass="44371">MTKGLKPSLIVAQAAEPTPTSPSATAPTEPHKSETLPLSRRRADSWNTFLRRRFHPNHNESTVHWAYSGELFNLSSGALIARVEGFETSRVLAASQSPLVTAARSGATAPLASQTVLCRKLFAFRPVRTSRTLGAAGNDLQRIDDTDHIHAVKWCREGAAFLLAYPYQVLTFVHDASGTFKLVAEQGDSSGNARQLVASLTPESDSTRFERSRKQRIDSRATAWPSTRPLASENTLRLSLYVRPLTRSRTPFASGAFELYEIHPAEPPSVPAWKRVLRLPSPWWWMRSWHKVAAEQVQKQSNLDWADDRADAAASMEHIKVGDCPSWAGLGVHNKCLLLLRGRRVDAQAAKHSILSPILRGILERNPLYWQAPADLAEIGTLQAQQHGLARKASRRPAPR</sequence>
<dbReference type="AlphaFoldDB" id="M1VJP2"/>
<evidence type="ECO:0000313" key="3">
    <source>
        <dbReference type="Proteomes" id="UP000007014"/>
    </source>
</evidence>
<dbReference type="Proteomes" id="UP000007014">
    <property type="component" value="Chromosome 15"/>
</dbReference>
<accession>M1VJP2</accession>
<dbReference type="RefSeq" id="XP_005537609.1">
    <property type="nucleotide sequence ID" value="XM_005537552.1"/>
</dbReference>
<proteinExistence type="predicted"/>
<evidence type="ECO:0000256" key="1">
    <source>
        <dbReference type="SAM" id="MobiDB-lite"/>
    </source>
</evidence>
<gene>
    <name evidence="2" type="ORF">CYME_CMO223C</name>
</gene>
<dbReference type="GeneID" id="16995702"/>
<dbReference type="KEGG" id="cme:CYME_CMO223C"/>
<reference evidence="2 3" key="2">
    <citation type="journal article" date="2007" name="BMC Biol.">
        <title>A 100%-complete sequence reveals unusually simple genomic features in the hot-spring red alga Cyanidioschyzon merolae.</title>
        <authorList>
            <person name="Nozaki H."/>
            <person name="Takano H."/>
            <person name="Misumi O."/>
            <person name="Terasawa K."/>
            <person name="Matsuzaki M."/>
            <person name="Maruyama S."/>
            <person name="Nishida K."/>
            <person name="Yagisawa F."/>
            <person name="Yoshida Y."/>
            <person name="Fujiwara T."/>
            <person name="Takio S."/>
            <person name="Tamura K."/>
            <person name="Chung S.J."/>
            <person name="Nakamura S."/>
            <person name="Kuroiwa H."/>
            <person name="Tanaka K."/>
            <person name="Sato N."/>
            <person name="Kuroiwa T."/>
        </authorList>
    </citation>
    <scope>NUCLEOTIDE SEQUENCE [LARGE SCALE GENOMIC DNA]</scope>
    <source>
        <strain evidence="2 3">10D</strain>
    </source>
</reference>
<feature type="region of interest" description="Disordered" evidence="1">
    <location>
        <begin position="1"/>
        <end position="38"/>
    </location>
</feature>
<dbReference type="HOGENOM" id="CLU_689583_0_0_1"/>
<keyword evidence="3" id="KW-1185">Reference proteome</keyword>
<feature type="compositionally biased region" description="Low complexity" evidence="1">
    <location>
        <begin position="14"/>
        <end position="28"/>
    </location>
</feature>
<dbReference type="OrthoDB" id="10528043at2759"/>
<dbReference type="EMBL" id="AP006497">
    <property type="protein sequence ID" value="BAM81573.1"/>
    <property type="molecule type" value="Genomic_DNA"/>
</dbReference>